<dbReference type="OrthoDB" id="5753718at2"/>
<dbReference type="InterPro" id="IPR012507">
    <property type="entry name" value="YibE_F"/>
</dbReference>
<evidence type="ECO:0000313" key="3">
    <source>
        <dbReference type="Proteomes" id="UP000286848"/>
    </source>
</evidence>
<keyword evidence="1" id="KW-1133">Transmembrane helix</keyword>
<protein>
    <submittedName>
        <fullName evidence="2">Membrane protein</fullName>
    </submittedName>
</protein>
<gene>
    <name evidence="2" type="ORF">LFYK43_08090</name>
</gene>
<feature type="transmembrane region" description="Helical" evidence="1">
    <location>
        <begin position="148"/>
        <end position="168"/>
    </location>
</feature>
<dbReference type="EMBL" id="BFFP01000009">
    <property type="protein sequence ID" value="GBG94350.1"/>
    <property type="molecule type" value="Genomic_DNA"/>
</dbReference>
<evidence type="ECO:0000313" key="2">
    <source>
        <dbReference type="EMBL" id="GBG94350.1"/>
    </source>
</evidence>
<evidence type="ECO:0000256" key="1">
    <source>
        <dbReference type="SAM" id="Phobius"/>
    </source>
</evidence>
<sequence length="365" mass="39840">MSVKNKRSLLIACCLLLVGGLIYFLSWHDAFLYHQDIAEVTQVTPLSSHKTQDEFKNSDQTHRQEVHLRLLNGKHADKKVTVKNTWSNSGAFDQNFSAGQQVFVDLQKSAHGLTGQISGFKRDTYLLLLCWLVIALLFLTMKFAGLKALFSVIINFCVFIFFVNLDVSLNLNNFFWLFVLSALIFTALSLAIVIGWNKQCVVTFASITAGTALALGIGVLVLKATSSSLHYESLDFATQAPKQLFLSATVIGLLGAVMDAATDIVSTIFELKRAQPQLSVKQLSLSGLSVGRAILGPLVNVLLLIFFAETVPLAVLFFRTGNSIAYTFDWTMTLGVVQSLISGIGIALVIPAASVLAAWSLKKEG</sequence>
<feature type="transmembrane region" description="Helical" evidence="1">
    <location>
        <begin position="174"/>
        <end position="194"/>
    </location>
</feature>
<feature type="transmembrane region" description="Helical" evidence="1">
    <location>
        <begin position="201"/>
        <end position="224"/>
    </location>
</feature>
<dbReference type="RefSeq" id="WP_124975666.1">
    <property type="nucleotide sequence ID" value="NZ_BFFP01000009.1"/>
</dbReference>
<feature type="transmembrane region" description="Helical" evidence="1">
    <location>
        <begin position="9"/>
        <end position="26"/>
    </location>
</feature>
<dbReference type="PANTHER" id="PTHR41771:SF1">
    <property type="entry name" value="MEMBRANE PROTEIN"/>
    <property type="match status" value="1"/>
</dbReference>
<accession>A0A401IS37</accession>
<reference evidence="2 3" key="1">
    <citation type="journal article" date="2019" name="Int. J. Syst. Evol. Microbiol.">
        <title>Lactobacillus salitolerans sp. nov., a novel lactic acid bacterium isolated from spent mushroom substrates.</title>
        <authorList>
            <person name="Tohno M."/>
            <person name="Tanizawa Y."/>
            <person name="Kojima Y."/>
            <person name="Sakamoto M."/>
            <person name="Nakamura Y."/>
            <person name="Ohkuma M."/>
            <person name="Kobayashi H."/>
        </authorList>
    </citation>
    <scope>NUCLEOTIDE SEQUENCE [LARGE SCALE GENOMIC DNA]</scope>
    <source>
        <strain evidence="2 3">YK43</strain>
    </source>
</reference>
<name>A0A401IS37_9LACO</name>
<comment type="caution">
    <text evidence="2">The sequence shown here is derived from an EMBL/GenBank/DDBJ whole genome shotgun (WGS) entry which is preliminary data.</text>
</comment>
<keyword evidence="1" id="KW-0472">Membrane</keyword>
<keyword evidence="3" id="KW-1185">Reference proteome</keyword>
<dbReference type="Pfam" id="PF07907">
    <property type="entry name" value="YibE_F"/>
    <property type="match status" value="1"/>
</dbReference>
<feature type="transmembrane region" description="Helical" evidence="1">
    <location>
        <begin position="124"/>
        <end position="141"/>
    </location>
</feature>
<feature type="transmembrane region" description="Helical" evidence="1">
    <location>
        <begin position="338"/>
        <end position="361"/>
    </location>
</feature>
<organism evidence="2 3">
    <name type="scientific">Ligilactobacillus salitolerans</name>
    <dbReference type="NCBI Taxonomy" id="1808352"/>
    <lineage>
        <taxon>Bacteria</taxon>
        <taxon>Bacillati</taxon>
        <taxon>Bacillota</taxon>
        <taxon>Bacilli</taxon>
        <taxon>Lactobacillales</taxon>
        <taxon>Lactobacillaceae</taxon>
        <taxon>Ligilactobacillus</taxon>
    </lineage>
</organism>
<feature type="transmembrane region" description="Helical" evidence="1">
    <location>
        <begin position="290"/>
        <end position="318"/>
    </location>
</feature>
<dbReference type="Proteomes" id="UP000286848">
    <property type="component" value="Unassembled WGS sequence"/>
</dbReference>
<proteinExistence type="predicted"/>
<dbReference type="PANTHER" id="PTHR41771">
    <property type="entry name" value="MEMBRANE PROTEIN-RELATED"/>
    <property type="match status" value="1"/>
</dbReference>
<dbReference type="AlphaFoldDB" id="A0A401IS37"/>
<keyword evidence="1" id="KW-0812">Transmembrane</keyword>